<name>Q49XB0_STAS1</name>
<keyword evidence="2" id="KW-1185">Reference proteome</keyword>
<reference evidence="1 2" key="1">
    <citation type="journal article" date="2005" name="Proc. Natl. Acad. Sci. U.S.A.">
        <title>Whole genome sequence of Staphylococcus saprophyticus reveals the pathogenesis of uncomplicated urinary tract infection.</title>
        <authorList>
            <person name="Kuroda M."/>
            <person name="Yamashita A."/>
            <person name="Hirakawa H."/>
            <person name="Kumano M."/>
            <person name="Morikawa K."/>
            <person name="Higashide M."/>
            <person name="Maruyama A."/>
            <person name="Inose Y."/>
            <person name="Matoba K."/>
            <person name="Toh H."/>
            <person name="Kuhara S."/>
            <person name="Hattori M."/>
            <person name="Ohta T."/>
        </authorList>
    </citation>
    <scope>NUCLEOTIDE SEQUENCE [LARGE SCALE GENOMIC DNA]</scope>
    <source>
        <strain evidence="2">ATCC 15305 / DSM 20229 / NCIMB 8711 / NCTC 7292 / S-41</strain>
    </source>
</reference>
<dbReference type="EMBL" id="AP008934">
    <property type="protein sequence ID" value="BAE18588.1"/>
    <property type="molecule type" value="Genomic_DNA"/>
</dbReference>
<protein>
    <submittedName>
        <fullName evidence="1">Uncharacterized protein</fullName>
    </submittedName>
</protein>
<proteinExistence type="predicted"/>
<dbReference type="HOGENOM" id="CLU_2958572_0_0_9"/>
<evidence type="ECO:0000313" key="1">
    <source>
        <dbReference type="EMBL" id="BAE18588.1"/>
    </source>
</evidence>
<accession>Q49XB0</accession>
<evidence type="ECO:0000313" key="2">
    <source>
        <dbReference type="Proteomes" id="UP000006371"/>
    </source>
</evidence>
<gene>
    <name evidence="1" type="ordered locus">SSP1443</name>
</gene>
<dbReference type="KEGG" id="ssp:SSP1443"/>
<sequence>MSQTLQTLAKASVFVGSFLCTLSVDTALACSLRPVLFHRSRPKLLPIRYEKYNIIKPRH</sequence>
<organism evidence="1 2">
    <name type="scientific">Staphylococcus saprophyticus subsp. saprophyticus (strain ATCC 15305 / DSM 20229 / NCIMB 8711 / NCTC 7292 / S-41)</name>
    <dbReference type="NCBI Taxonomy" id="342451"/>
    <lineage>
        <taxon>Bacteria</taxon>
        <taxon>Bacillati</taxon>
        <taxon>Bacillota</taxon>
        <taxon>Bacilli</taxon>
        <taxon>Bacillales</taxon>
        <taxon>Staphylococcaceae</taxon>
        <taxon>Staphylococcus</taxon>
    </lineage>
</organism>
<dbReference type="Proteomes" id="UP000006371">
    <property type="component" value="Chromosome"/>
</dbReference>
<dbReference type="AlphaFoldDB" id="Q49XB0"/>